<feature type="coiled-coil region" evidence="3">
    <location>
        <begin position="12"/>
        <end position="39"/>
    </location>
</feature>
<comment type="function">
    <text evidence="2">Binds to DNA and alters its conformation. May be involved in regulation of gene expression, nucleoid organization and DNA protection.</text>
</comment>
<dbReference type="PIRSF" id="PIRSF004555">
    <property type="entry name" value="UCP004555"/>
    <property type="match status" value="1"/>
</dbReference>
<dbReference type="InterPro" id="IPR004401">
    <property type="entry name" value="YbaB/EbfC"/>
</dbReference>
<proteinExistence type="inferred from homology"/>
<gene>
    <name evidence="4" type="ORF">IMF26_07230</name>
</gene>
<name>A0AAT9L9Z1_9FIRM</name>
<comment type="subunit">
    <text evidence="2">Homodimer.</text>
</comment>
<evidence type="ECO:0000256" key="1">
    <source>
        <dbReference type="ARBA" id="ARBA00023125"/>
    </source>
</evidence>
<dbReference type="Gene3D" id="3.30.1310.10">
    <property type="entry name" value="Nucleoid-associated protein YbaB-like domain"/>
    <property type="match status" value="1"/>
</dbReference>
<comment type="similarity">
    <text evidence="2">Belongs to the YbaB/EbfC family.</text>
</comment>
<evidence type="ECO:0000256" key="3">
    <source>
        <dbReference type="SAM" id="Coils"/>
    </source>
</evidence>
<dbReference type="GO" id="GO:0003677">
    <property type="term" value="F:DNA binding"/>
    <property type="evidence" value="ECO:0007669"/>
    <property type="project" value="UniProtKB-UniRule"/>
</dbReference>
<evidence type="ECO:0000313" key="4">
    <source>
        <dbReference type="EMBL" id="QUL97872.1"/>
    </source>
</evidence>
<dbReference type="EMBL" id="CP062796">
    <property type="protein sequence ID" value="QUL97872.1"/>
    <property type="molecule type" value="Genomic_DNA"/>
</dbReference>
<dbReference type="KEGG" id="fcz:IMF26_07230"/>
<dbReference type="GO" id="GO:0043590">
    <property type="term" value="C:bacterial nucleoid"/>
    <property type="evidence" value="ECO:0007669"/>
    <property type="project" value="UniProtKB-UniRule"/>
</dbReference>
<reference evidence="4" key="1">
    <citation type="submission" date="2020-10" db="EMBL/GenBank/DDBJ databases">
        <authorList>
            <person name="Kadnikov V."/>
            <person name="Beletsky A.V."/>
            <person name="Mardanov A.V."/>
            <person name="Karnachuk O.V."/>
            <person name="Ravin N.V."/>
        </authorList>
    </citation>
    <scope>NUCLEOTIDE SEQUENCE</scope>
    <source>
        <strain evidence="4">Bu02</strain>
    </source>
</reference>
<dbReference type="AlphaFoldDB" id="A0AAT9L9Z1"/>
<reference evidence="4" key="2">
    <citation type="journal article" date="2023" name="Biology">
        <title>Prokaryotic Life Associated with Coal-Fire Gas Vents Revealed by Metagenomics.</title>
        <authorList>
            <person name="Kadnikov V.V."/>
            <person name="Mardanov A.V."/>
            <person name="Beletsky A.V."/>
            <person name="Karnachuk O.V."/>
            <person name="Ravin N.V."/>
        </authorList>
    </citation>
    <scope>NUCLEOTIDE SEQUENCE</scope>
    <source>
        <strain evidence="4">Bu02</strain>
    </source>
</reference>
<keyword evidence="2" id="KW-0963">Cytoplasm</keyword>
<organism evidence="4">
    <name type="scientific">Candidatus Fermentithermobacillus carboniphilus</name>
    <dbReference type="NCBI Taxonomy" id="3085328"/>
    <lineage>
        <taxon>Bacteria</taxon>
        <taxon>Bacillati</taxon>
        <taxon>Bacillota</taxon>
        <taxon>Candidatus Fermentithermobacillia</taxon>
        <taxon>Candidatus Fermentithermobacillales</taxon>
        <taxon>Candidatus Fermentithermobacillaceae</taxon>
        <taxon>Candidatus Fermentithermobacillus</taxon>
    </lineage>
</organism>
<sequence>MPRYQGPGGFDMQRLMKEAQKLQAEMARVEEELSQRTVEGTAGGGMVKATVTCSMELKSIEIKKEVVDPDDVEMLQDLIVAAVNAAIAKARETAQEEMSKVTGGLSIPKW</sequence>
<keyword evidence="1 2" id="KW-0238">DNA-binding</keyword>
<dbReference type="HAMAP" id="MF_00274">
    <property type="entry name" value="DNA_YbaB_EbfC"/>
    <property type="match status" value="1"/>
</dbReference>
<dbReference type="PANTHER" id="PTHR33449:SF1">
    <property type="entry name" value="NUCLEOID-ASSOCIATED PROTEIN YBAB"/>
    <property type="match status" value="1"/>
</dbReference>
<protein>
    <recommendedName>
        <fullName evidence="2">Nucleoid-associated protein IMF26_07230</fullName>
    </recommendedName>
</protein>
<dbReference type="SUPFAM" id="SSF82607">
    <property type="entry name" value="YbaB-like"/>
    <property type="match status" value="1"/>
</dbReference>
<comment type="subcellular location">
    <subcellularLocation>
        <location evidence="2">Cytoplasm</location>
        <location evidence="2">Nucleoid</location>
    </subcellularLocation>
</comment>
<dbReference type="NCBIfam" id="TIGR00103">
    <property type="entry name" value="DNA_YbaB_EbfC"/>
    <property type="match status" value="1"/>
</dbReference>
<dbReference type="PANTHER" id="PTHR33449">
    <property type="entry name" value="NUCLEOID-ASSOCIATED PROTEIN YBAB"/>
    <property type="match status" value="1"/>
</dbReference>
<evidence type="ECO:0000256" key="2">
    <source>
        <dbReference type="HAMAP-Rule" id="MF_00274"/>
    </source>
</evidence>
<dbReference type="InterPro" id="IPR036894">
    <property type="entry name" value="YbaB-like_sf"/>
</dbReference>
<dbReference type="GO" id="GO:0005829">
    <property type="term" value="C:cytosol"/>
    <property type="evidence" value="ECO:0007669"/>
    <property type="project" value="TreeGrafter"/>
</dbReference>
<accession>A0AAT9L9Z1</accession>
<keyword evidence="3" id="KW-0175">Coiled coil</keyword>
<dbReference type="Pfam" id="PF02575">
    <property type="entry name" value="YbaB_DNA_bd"/>
    <property type="match status" value="1"/>
</dbReference>